<reference evidence="1 2" key="1">
    <citation type="submission" date="2018-03" db="EMBL/GenBank/DDBJ databases">
        <title>Draft Genome Sequences of the Obligatory Marine Myxobacteria Enhygromyxa salina SWB007.</title>
        <authorList>
            <person name="Poehlein A."/>
            <person name="Moghaddam J.A."/>
            <person name="Harms H."/>
            <person name="Alanjari M."/>
            <person name="Koenig G.M."/>
            <person name="Daniel R."/>
            <person name="Schaeberle T.F."/>
        </authorList>
    </citation>
    <scope>NUCLEOTIDE SEQUENCE [LARGE SCALE GENOMIC DNA]</scope>
    <source>
        <strain evidence="1 2">SWB007</strain>
    </source>
</reference>
<dbReference type="AlphaFoldDB" id="A0A2S9YN91"/>
<protein>
    <submittedName>
        <fullName evidence="1">Uncharacterized protein</fullName>
    </submittedName>
</protein>
<comment type="caution">
    <text evidence="1">The sequence shown here is derived from an EMBL/GenBank/DDBJ whole genome shotgun (WGS) entry which is preliminary data.</text>
</comment>
<accession>A0A2S9YN91</accession>
<evidence type="ECO:0000313" key="2">
    <source>
        <dbReference type="Proteomes" id="UP000238823"/>
    </source>
</evidence>
<proteinExistence type="predicted"/>
<dbReference type="EMBL" id="PVNL01000073">
    <property type="protein sequence ID" value="PRQ06557.1"/>
    <property type="molecule type" value="Genomic_DNA"/>
</dbReference>
<evidence type="ECO:0000313" key="1">
    <source>
        <dbReference type="EMBL" id="PRQ06557.1"/>
    </source>
</evidence>
<sequence>MTHCGSDLIEQICRSVSTRIQNLIDAGAFPVGENQAQKLQNYLAENQQECYEALNDPTGVPGMFNSASWLVNEGKNGNWPGLNNFRITVDHAEVGSASLPDDPDAYLTCLDNDVNNSEIFESIVPTSPGINQILHLGESSSGSIMGPEVLGGRVSGTGSFQSQASACVDPWCSWLEITTDGPTGYWTLEELELFADGPVELTNGTSVLQVERSAIRLYQVGLGTIRTDRGGSQVYAVEAGDAHFVISGLGGGVVADLRWGRNSSPITAHQHGDSWMLDSFVIEHVDADANSWTITVPRTTWN</sequence>
<gene>
    <name evidence="1" type="ORF">ENSA7_37100</name>
</gene>
<organism evidence="1 2">
    <name type="scientific">Enhygromyxa salina</name>
    <dbReference type="NCBI Taxonomy" id="215803"/>
    <lineage>
        <taxon>Bacteria</taxon>
        <taxon>Pseudomonadati</taxon>
        <taxon>Myxococcota</taxon>
        <taxon>Polyangia</taxon>
        <taxon>Nannocystales</taxon>
        <taxon>Nannocystaceae</taxon>
        <taxon>Enhygromyxa</taxon>
    </lineage>
</organism>
<dbReference type="Proteomes" id="UP000238823">
    <property type="component" value="Unassembled WGS sequence"/>
</dbReference>
<name>A0A2S9YN91_9BACT</name>